<evidence type="ECO:0000313" key="4">
    <source>
        <dbReference type="EMBL" id="ORX77780.1"/>
    </source>
</evidence>
<dbReference type="PROSITE" id="PS50197">
    <property type="entry name" value="BEACH"/>
    <property type="match status" value="1"/>
</dbReference>
<organism evidence="4 5">
    <name type="scientific">Anaeromyces robustus</name>
    <dbReference type="NCBI Taxonomy" id="1754192"/>
    <lineage>
        <taxon>Eukaryota</taxon>
        <taxon>Fungi</taxon>
        <taxon>Fungi incertae sedis</taxon>
        <taxon>Chytridiomycota</taxon>
        <taxon>Chytridiomycota incertae sedis</taxon>
        <taxon>Neocallimastigomycetes</taxon>
        <taxon>Neocallimastigales</taxon>
        <taxon>Neocallimastigaceae</taxon>
        <taxon>Anaeromyces</taxon>
    </lineage>
</organism>
<dbReference type="GO" id="GO:0004672">
    <property type="term" value="F:protein kinase activity"/>
    <property type="evidence" value="ECO:0007669"/>
    <property type="project" value="InterPro"/>
</dbReference>
<evidence type="ECO:0000313" key="5">
    <source>
        <dbReference type="Proteomes" id="UP000193944"/>
    </source>
</evidence>
<dbReference type="SMART" id="SM01026">
    <property type="entry name" value="Beach"/>
    <property type="match status" value="1"/>
</dbReference>
<gene>
    <name evidence="4" type="ORF">BCR32DRAFT_247684</name>
</gene>
<evidence type="ECO:0000256" key="1">
    <source>
        <dbReference type="SAM" id="MobiDB-lite"/>
    </source>
</evidence>
<dbReference type="CDD" id="cd06071">
    <property type="entry name" value="Beach"/>
    <property type="match status" value="1"/>
</dbReference>
<dbReference type="SUPFAM" id="SSF56112">
    <property type="entry name" value="Protein kinase-like (PK-like)"/>
    <property type="match status" value="1"/>
</dbReference>
<dbReference type="Proteomes" id="UP000193944">
    <property type="component" value="Unassembled WGS sequence"/>
</dbReference>
<dbReference type="Gene3D" id="1.10.1540.10">
    <property type="entry name" value="BEACH domain"/>
    <property type="match status" value="1"/>
</dbReference>
<dbReference type="Pfam" id="PF00069">
    <property type="entry name" value="Pkinase"/>
    <property type="match status" value="1"/>
</dbReference>
<dbReference type="OrthoDB" id="26681at2759"/>
<dbReference type="PROSITE" id="PS50011">
    <property type="entry name" value="PROTEIN_KINASE_DOM"/>
    <property type="match status" value="1"/>
</dbReference>
<dbReference type="STRING" id="1754192.A0A1Y1WW75"/>
<feature type="domain" description="BEACH" evidence="3">
    <location>
        <begin position="326"/>
        <end position="587"/>
    </location>
</feature>
<feature type="region of interest" description="Disordered" evidence="1">
    <location>
        <begin position="1249"/>
        <end position="1278"/>
    </location>
</feature>
<dbReference type="PROSITE" id="PS00108">
    <property type="entry name" value="PROTEIN_KINASE_ST"/>
    <property type="match status" value="1"/>
</dbReference>
<dbReference type="Gene3D" id="1.10.510.10">
    <property type="entry name" value="Transferase(Phosphotransferase) domain 1"/>
    <property type="match status" value="1"/>
</dbReference>
<dbReference type="InterPro" id="IPR008271">
    <property type="entry name" value="Ser/Thr_kinase_AS"/>
</dbReference>
<dbReference type="InterPro" id="IPR000719">
    <property type="entry name" value="Prot_kinase_dom"/>
</dbReference>
<reference evidence="4 5" key="2">
    <citation type="submission" date="2016-08" db="EMBL/GenBank/DDBJ databases">
        <title>Pervasive Adenine N6-methylation of Active Genes in Fungi.</title>
        <authorList>
            <consortium name="DOE Joint Genome Institute"/>
            <person name="Mondo S.J."/>
            <person name="Dannebaum R.O."/>
            <person name="Kuo R.C."/>
            <person name="Labutti K."/>
            <person name="Haridas S."/>
            <person name="Kuo A."/>
            <person name="Salamov A."/>
            <person name="Ahrendt S.R."/>
            <person name="Lipzen A."/>
            <person name="Sullivan W."/>
            <person name="Andreopoulos W.B."/>
            <person name="Clum A."/>
            <person name="Lindquist E."/>
            <person name="Daum C."/>
            <person name="Ramamoorthy G.K."/>
            <person name="Gryganskyi A."/>
            <person name="Culley D."/>
            <person name="Magnuson J.K."/>
            <person name="James T.Y."/>
            <person name="O'Malley M.A."/>
            <person name="Stajich J.E."/>
            <person name="Spatafora J.W."/>
            <person name="Visel A."/>
            <person name="Grigoriev I.V."/>
        </authorList>
    </citation>
    <scope>NUCLEOTIDE SEQUENCE [LARGE SCALE GENOMIC DNA]</scope>
    <source>
        <strain evidence="4 5">S4</strain>
    </source>
</reference>
<dbReference type="Pfam" id="PF02138">
    <property type="entry name" value="Beach"/>
    <property type="match status" value="1"/>
</dbReference>
<keyword evidence="5" id="KW-1185">Reference proteome</keyword>
<feature type="domain" description="Protein kinase" evidence="2">
    <location>
        <begin position="98"/>
        <end position="443"/>
    </location>
</feature>
<comment type="caution">
    <text evidence="4">The sequence shown here is derived from an EMBL/GenBank/DDBJ whole genome shotgun (WGS) entry which is preliminary data.</text>
</comment>
<protein>
    <recommendedName>
        <fullName evidence="6">Protein kinase domain-containing protein</fullName>
    </recommendedName>
</protein>
<dbReference type="PANTHER" id="PTHR46866">
    <property type="entry name" value="GH12955P"/>
    <property type="match status" value="1"/>
</dbReference>
<dbReference type="InterPro" id="IPR011009">
    <property type="entry name" value="Kinase-like_dom_sf"/>
</dbReference>
<dbReference type="GO" id="GO:0005524">
    <property type="term" value="F:ATP binding"/>
    <property type="evidence" value="ECO:0007669"/>
    <property type="project" value="InterPro"/>
</dbReference>
<dbReference type="EMBL" id="MCFG01000235">
    <property type="protein sequence ID" value="ORX77780.1"/>
    <property type="molecule type" value="Genomic_DNA"/>
</dbReference>
<feature type="compositionally biased region" description="Low complexity" evidence="1">
    <location>
        <begin position="177"/>
        <end position="188"/>
    </location>
</feature>
<dbReference type="SUPFAM" id="SSF81837">
    <property type="entry name" value="BEACH domain"/>
    <property type="match status" value="1"/>
</dbReference>
<evidence type="ECO:0000259" key="2">
    <source>
        <dbReference type="PROSITE" id="PS50011"/>
    </source>
</evidence>
<dbReference type="InterPro" id="IPR000409">
    <property type="entry name" value="BEACH_dom"/>
</dbReference>
<proteinExistence type="predicted"/>
<name>A0A1Y1WW75_9FUNG</name>
<reference evidence="4 5" key="1">
    <citation type="submission" date="2016-08" db="EMBL/GenBank/DDBJ databases">
        <title>A Parts List for Fungal Cellulosomes Revealed by Comparative Genomics.</title>
        <authorList>
            <consortium name="DOE Joint Genome Institute"/>
            <person name="Haitjema C.H."/>
            <person name="Gilmore S.P."/>
            <person name="Henske J.K."/>
            <person name="Solomon K.V."/>
            <person name="De Groot R."/>
            <person name="Kuo A."/>
            <person name="Mondo S.J."/>
            <person name="Salamov A.A."/>
            <person name="Labutti K."/>
            <person name="Zhao Z."/>
            <person name="Chiniquy J."/>
            <person name="Barry K."/>
            <person name="Brewer H.M."/>
            <person name="Purvine S.O."/>
            <person name="Wright A.T."/>
            <person name="Boxma B."/>
            <person name="Van Alen T."/>
            <person name="Hackstein J.H."/>
            <person name="Baker S.E."/>
            <person name="Grigoriev I.V."/>
            <person name="O'Malley M.A."/>
        </authorList>
    </citation>
    <scope>NUCLEOTIDE SEQUENCE [LARGE SCALE GENOMIC DNA]</scope>
    <source>
        <strain evidence="4 5">S4</strain>
    </source>
</reference>
<dbReference type="PANTHER" id="PTHR46866:SF1">
    <property type="entry name" value="GH12955P"/>
    <property type="match status" value="1"/>
</dbReference>
<feature type="region of interest" description="Disordered" evidence="1">
    <location>
        <begin position="177"/>
        <end position="199"/>
    </location>
</feature>
<sequence>MAQNFISYEDIIKNELNLNIAYKHEQGNKDDNIFYCVTDKEWGKLFSQKIKKPIPDLISVKIHKKDKLDFNACPILYEQLSSYHNKLERGNVEILDFFRELQLKGQDNDSKEINSIQWDNFVPRECGIDINSGKMKKDFIFKALSKLYKNTPIVKFHIDNNGNNVVELIQNSYDTYNDNTSNNYNNNDNDNKENANNHNRNNSISNNLVELIFVIETPSAYCFIFKYYENTMEDLINFNSNILRKSETKKAFIIYQLFDALYMLHSNGIIHGDIKMSNIYVDESLWIRIKGIRFGLNNKRLLSNKDKPKSISELEDKYILNSISKDEYESDDYFSNLVEQWTEGYISNFDYIMELNKLAGRRFGDPCFHPILPWVIDFNGDSQFSGWRDLTKSKFRINKGDEQLDLQWNDSVFPHHITNMLSDVTYYVYLARKTSVPVLKKFVRSRYKPDEYPTSIQRLYKWTPDECIPEFYTDPSIFKSIHKDMCDLQLPKWADSFEDFIKKHREAFESDYVSSRIHLWIDLTFGYKLTGKEGIKAKNVALPLVTENQKFMKHGIKQLFKRPHPQRIIKNLNKEFYFSKHFANKNKNNILDKIDSPVDSPEDLSSNSMVYLKNESQLQKSLKKLYEQGNNDILSDIPNYSYFQNNENLYIPVNNLINTCPLKINISDDFSNDTFLKKLDNIENISTFSDLHLSTLNHSDSKNQVQDQIHQTLYKLSNDRERMSYVYLMTQDIYDLCILILKLYSVADKNININILNKYLGKDITEEKLKSLLNNIPFSIRNILQSVLLSKWNDIPLLDKIFENSKNPVVKNNSLALPYSLYISNIYKYLKEFHQISWMERLDLTKKWIDKICHLNDEMFYIVLPFVLSLYSNSQTRVYALVLFEQLSIRLGPDGSKEYLLKPLLQLFDSKDIIIYKVLLSPYYISVFHKAFPLNIFLDKLLTYYVSDIIQIALFEFKKVNTEIKKAPCREILKNAYEYKQNVVDIDEIQKQNQTLLQSSCISIITVCILVGPILTAKYITSSLLKVALRDVMSSIWLQQSIVLIGKYFGEIFIYQQIFPILKDALNKFNGSYLPKLQSIVLYNTLELYEQLIYHVSSSIITSEQKEISFLISALIKYLGNINCTWSLNEKMTICVKAFSLLLCLATVIENVSDIKLYVCSILQEYFVEVTVFIKKYSIGEIDIQSKGENAIYTDDVIFYIYEKALSVLGEDLLKEVQESSTINEYIQYKKERNERKISQNFLTLVQDDPYGGSEESYNNDRIENNTSSTDKKRKSLLRNDSIHSESSLFHANDEDSVNIFKKDLLSNDSLNSSSRISSIRSSLANIQESPFEENMNQEIYKNSNGIIYIKN</sequence>
<evidence type="ECO:0000259" key="3">
    <source>
        <dbReference type="PROSITE" id="PS50197"/>
    </source>
</evidence>
<accession>A0A1Y1WW75</accession>
<dbReference type="SMART" id="SM00220">
    <property type="entry name" value="S_TKc"/>
    <property type="match status" value="1"/>
</dbReference>
<evidence type="ECO:0008006" key="6">
    <source>
        <dbReference type="Google" id="ProtNLM"/>
    </source>
</evidence>
<dbReference type="InterPro" id="IPR036372">
    <property type="entry name" value="BEACH_dom_sf"/>
</dbReference>